<dbReference type="Proteomes" id="UP000320623">
    <property type="component" value="Unassembled WGS sequence"/>
</dbReference>
<dbReference type="EMBL" id="FAOO01000011">
    <property type="protein sequence ID" value="CUU06803.1"/>
    <property type="molecule type" value="Genomic_DNA"/>
</dbReference>
<sequence length="76" mass="8758">MDFLYFTKAMPKSSAMVEKIKGNSLVLFDNVQFIYELALAHLELKAFGAKFELSPQQTILKMIFMHLKRLAMTLKS</sequence>
<evidence type="ECO:0000313" key="1">
    <source>
        <dbReference type="EMBL" id="CUU06803.1"/>
    </source>
</evidence>
<proteinExistence type="predicted"/>
<keyword evidence="2" id="KW-1185">Reference proteome</keyword>
<protein>
    <submittedName>
        <fullName evidence="1">Uncharacterized protein</fullName>
    </submittedName>
</protein>
<organism evidence="1 2">
    <name type="scientific">Candidatus Thermokryptus mobilis</name>
    <dbReference type="NCBI Taxonomy" id="1643428"/>
    <lineage>
        <taxon>Bacteria</taxon>
        <taxon>Pseudomonadati</taxon>
        <taxon>Candidatus Kryptoniota</taxon>
        <taxon>Candidatus Thermokryptus</taxon>
    </lineage>
</organism>
<evidence type="ECO:0000313" key="2">
    <source>
        <dbReference type="Proteomes" id="UP000320623"/>
    </source>
</evidence>
<dbReference type="AlphaFoldDB" id="A0A0S4N843"/>
<reference evidence="2" key="1">
    <citation type="submission" date="2015-11" db="EMBL/GenBank/DDBJ databases">
        <authorList>
            <person name="Varghese N."/>
        </authorList>
    </citation>
    <scope>NUCLEOTIDE SEQUENCE [LARGE SCALE GENOMIC DNA]</scope>
</reference>
<name>A0A0S4N843_9BACT</name>
<accession>A0A0S4N843</accession>
<gene>
    <name evidence="1" type="ORF">JGI1_01615</name>
</gene>
<dbReference type="STRING" id="1643428.GCA_001442855_01580"/>